<evidence type="ECO:0000313" key="2">
    <source>
        <dbReference type="EMBL" id="KAF2114631.1"/>
    </source>
</evidence>
<dbReference type="OrthoDB" id="4476201at2759"/>
<reference evidence="2" key="1">
    <citation type="journal article" date="2020" name="Stud. Mycol.">
        <title>101 Dothideomycetes genomes: a test case for predicting lifestyles and emergence of pathogens.</title>
        <authorList>
            <person name="Haridas S."/>
            <person name="Albert R."/>
            <person name="Binder M."/>
            <person name="Bloem J."/>
            <person name="Labutti K."/>
            <person name="Salamov A."/>
            <person name="Andreopoulos B."/>
            <person name="Baker S."/>
            <person name="Barry K."/>
            <person name="Bills G."/>
            <person name="Bluhm B."/>
            <person name="Cannon C."/>
            <person name="Castanera R."/>
            <person name="Culley D."/>
            <person name="Daum C."/>
            <person name="Ezra D."/>
            <person name="Gonzalez J."/>
            <person name="Henrissat B."/>
            <person name="Kuo A."/>
            <person name="Liang C."/>
            <person name="Lipzen A."/>
            <person name="Lutzoni F."/>
            <person name="Magnuson J."/>
            <person name="Mondo S."/>
            <person name="Nolan M."/>
            <person name="Ohm R."/>
            <person name="Pangilinan J."/>
            <person name="Park H.-J."/>
            <person name="Ramirez L."/>
            <person name="Alfaro M."/>
            <person name="Sun H."/>
            <person name="Tritt A."/>
            <person name="Yoshinaga Y."/>
            <person name="Zwiers L.-H."/>
            <person name="Turgeon B."/>
            <person name="Goodwin S."/>
            <person name="Spatafora J."/>
            <person name="Crous P."/>
            <person name="Grigoriev I."/>
        </authorList>
    </citation>
    <scope>NUCLEOTIDE SEQUENCE</scope>
    <source>
        <strain evidence="2">CBS 627.86</strain>
    </source>
</reference>
<feature type="domain" description="Heterokaryon incompatibility" evidence="1">
    <location>
        <begin position="64"/>
        <end position="248"/>
    </location>
</feature>
<dbReference type="Pfam" id="PF26639">
    <property type="entry name" value="Het-6_barrel"/>
    <property type="match status" value="1"/>
</dbReference>
<dbReference type="EMBL" id="ML977325">
    <property type="protein sequence ID" value="KAF2114631.1"/>
    <property type="molecule type" value="Genomic_DNA"/>
</dbReference>
<accession>A0A6A5Z8D1</accession>
<dbReference type="PANTHER" id="PTHR24148:SF73">
    <property type="entry name" value="HET DOMAIN PROTEIN (AFU_ORTHOLOGUE AFUA_8G01020)"/>
    <property type="match status" value="1"/>
</dbReference>
<dbReference type="Pfam" id="PF06985">
    <property type="entry name" value="HET"/>
    <property type="match status" value="1"/>
</dbReference>
<name>A0A6A5Z8D1_9PLEO</name>
<gene>
    <name evidence="2" type="ORF">BDV96DRAFT_688123</name>
</gene>
<dbReference type="PANTHER" id="PTHR24148">
    <property type="entry name" value="ANKYRIN REPEAT DOMAIN-CONTAINING PROTEIN 39 HOMOLOG-RELATED"/>
    <property type="match status" value="1"/>
</dbReference>
<dbReference type="Proteomes" id="UP000799770">
    <property type="component" value="Unassembled WGS sequence"/>
</dbReference>
<evidence type="ECO:0000313" key="3">
    <source>
        <dbReference type="Proteomes" id="UP000799770"/>
    </source>
</evidence>
<protein>
    <submittedName>
        <fullName evidence="2">Heterokaryon incompatibility protein-domain-containing protein</fullName>
    </submittedName>
</protein>
<dbReference type="InterPro" id="IPR010730">
    <property type="entry name" value="HET"/>
</dbReference>
<dbReference type="InterPro" id="IPR052895">
    <property type="entry name" value="HetReg/Transcr_Mod"/>
</dbReference>
<organism evidence="2 3">
    <name type="scientific">Lophiotrema nucula</name>
    <dbReference type="NCBI Taxonomy" id="690887"/>
    <lineage>
        <taxon>Eukaryota</taxon>
        <taxon>Fungi</taxon>
        <taxon>Dikarya</taxon>
        <taxon>Ascomycota</taxon>
        <taxon>Pezizomycotina</taxon>
        <taxon>Dothideomycetes</taxon>
        <taxon>Pleosporomycetidae</taxon>
        <taxon>Pleosporales</taxon>
        <taxon>Lophiotremataceae</taxon>
        <taxon>Lophiotrema</taxon>
    </lineage>
</organism>
<evidence type="ECO:0000259" key="1">
    <source>
        <dbReference type="Pfam" id="PF06985"/>
    </source>
</evidence>
<proteinExistence type="predicted"/>
<sequence length="682" mass="77740">MSFWKFIKNEVVEAIDKAITGLEPYRYGVLPTKRSIRLLSMEPDEEWTYSLSMSIFELDKAPPFSALSYTWDTPHQWPHLEENCSTTAWDRFEYWEKAYSRSMSFKCNGKRIIVRPGRNLDEVLTRLCNAGETLNKCEYLWVDAICIDQADLDERKAQVLLMADIYKRAETVIAWLGEDLDDTARGIQALDKLAEIPFAKHKEMQNLSLREPTTYKALGVDPIKREDMSCLAGFLGRRWFNRVWIVQEAVFAQQILFLCGDYTIDPKTLFNVGKLLCLSGWAQQFMDTSIQFRDIRMPPPGAVATLALMREELNGERQSSLLNIMTSTRSRQATNPLDNAYGMLNVLALVMGKAPASLEVQPDYKRSVPGVMEDTTRLLIRHEGNLDVFHQVQDHSVLCSWDRPGTSFASWTVHWGERMEPQPFKMLSQFSTAWKPSGSMPKEIPDTHTPHQLTFRAACIGNLQNIEDTYYLLPQVELAVELSGRPYGVRTKQGLSEILWRTTLADCAGPQHPAPAGLGDSWVAHMLDQHHTYSKGLGGGTAWRNEQDTHLQRLLDQMRVTDPETKFPTVEHAKTVLSAMRGERGADPMRKWSELQKTAAPVRPFLYAANQCRKIARTDNLLTLVPKSTKLYDSVWIVPGLSTPFVLRKSKDYYELVGEAYVHGIMRGEMAKDLKFDTITLR</sequence>
<dbReference type="AlphaFoldDB" id="A0A6A5Z8D1"/>
<keyword evidence="3" id="KW-1185">Reference proteome</keyword>